<accession>A0ABP9Q8E4</accession>
<evidence type="ECO:0000256" key="1">
    <source>
        <dbReference type="SAM" id="Phobius"/>
    </source>
</evidence>
<proteinExistence type="predicted"/>
<evidence type="ECO:0000313" key="3">
    <source>
        <dbReference type="Proteomes" id="UP001428817"/>
    </source>
</evidence>
<organism evidence="2 3">
    <name type="scientific">Pseudonocardia eucalypti</name>
    <dbReference type="NCBI Taxonomy" id="648755"/>
    <lineage>
        <taxon>Bacteria</taxon>
        <taxon>Bacillati</taxon>
        <taxon>Actinomycetota</taxon>
        <taxon>Actinomycetes</taxon>
        <taxon>Pseudonocardiales</taxon>
        <taxon>Pseudonocardiaceae</taxon>
        <taxon>Pseudonocardia</taxon>
    </lineage>
</organism>
<keyword evidence="1" id="KW-0812">Transmembrane</keyword>
<evidence type="ECO:0000313" key="2">
    <source>
        <dbReference type="EMBL" id="GAA5158522.1"/>
    </source>
</evidence>
<feature type="transmembrane region" description="Helical" evidence="1">
    <location>
        <begin position="63"/>
        <end position="83"/>
    </location>
</feature>
<keyword evidence="3" id="KW-1185">Reference proteome</keyword>
<comment type="caution">
    <text evidence="2">The sequence shown here is derived from an EMBL/GenBank/DDBJ whole genome shotgun (WGS) entry which is preliminary data.</text>
</comment>
<keyword evidence="1" id="KW-0472">Membrane</keyword>
<name>A0ABP9Q8E4_9PSEU</name>
<dbReference type="Proteomes" id="UP001428817">
    <property type="component" value="Unassembled WGS sequence"/>
</dbReference>
<dbReference type="EMBL" id="BAABJP010000015">
    <property type="protein sequence ID" value="GAA5158522.1"/>
    <property type="molecule type" value="Genomic_DNA"/>
</dbReference>
<sequence>MLPLMIWQAAAFRPERDPATTQTLNDLAWLPFLGLTTTVIIQNVVLAAVVLRDPRQRPLLPRWYGYTNLWVALGIVPAGFIVFFKTGPLAWDGLLAWWLPVAVFFFWIILTAVLLHRSARAGQNVQV</sequence>
<feature type="transmembrane region" description="Helical" evidence="1">
    <location>
        <begin position="95"/>
        <end position="115"/>
    </location>
</feature>
<keyword evidence="1" id="KW-1133">Transmembrane helix</keyword>
<reference evidence="3" key="1">
    <citation type="journal article" date="2019" name="Int. J. Syst. Evol. Microbiol.">
        <title>The Global Catalogue of Microorganisms (GCM) 10K type strain sequencing project: providing services to taxonomists for standard genome sequencing and annotation.</title>
        <authorList>
            <consortium name="The Broad Institute Genomics Platform"/>
            <consortium name="The Broad Institute Genome Sequencing Center for Infectious Disease"/>
            <person name="Wu L."/>
            <person name="Ma J."/>
        </authorList>
    </citation>
    <scope>NUCLEOTIDE SEQUENCE [LARGE SCALE GENOMIC DNA]</scope>
    <source>
        <strain evidence="3">JCM 18303</strain>
    </source>
</reference>
<feature type="transmembrane region" description="Helical" evidence="1">
    <location>
        <begin position="28"/>
        <end position="51"/>
    </location>
</feature>
<protein>
    <submittedName>
        <fullName evidence="2">Uncharacterized protein</fullName>
    </submittedName>
</protein>
<gene>
    <name evidence="2" type="ORF">GCM10023321_38420</name>
</gene>
<dbReference type="RefSeq" id="WP_185059082.1">
    <property type="nucleotide sequence ID" value="NZ_BAABJP010000015.1"/>
</dbReference>